<name>A0A3R7CZG2_CLOSI</name>
<keyword evidence="2" id="KW-1185">Reference proteome</keyword>
<dbReference type="AlphaFoldDB" id="A0A3R7CZG2"/>
<protein>
    <submittedName>
        <fullName evidence="1">Uncharacterized protein</fullName>
    </submittedName>
</protein>
<accession>A0A3R7CZG2</accession>
<dbReference type="InParanoid" id="A0A3R7CZG2"/>
<dbReference type="EMBL" id="NIRI02000056">
    <property type="protein sequence ID" value="KAG5444895.1"/>
    <property type="molecule type" value="Genomic_DNA"/>
</dbReference>
<evidence type="ECO:0000313" key="2">
    <source>
        <dbReference type="Proteomes" id="UP000286415"/>
    </source>
</evidence>
<gene>
    <name evidence="1" type="ORF">CSKR_103592</name>
</gene>
<evidence type="ECO:0000313" key="1">
    <source>
        <dbReference type="EMBL" id="KAG5444895.1"/>
    </source>
</evidence>
<dbReference type="Proteomes" id="UP000286415">
    <property type="component" value="Unassembled WGS sequence"/>
</dbReference>
<reference evidence="1 2" key="2">
    <citation type="journal article" date="2021" name="Genomics">
        <title>High-quality reference genome for Clonorchis sinensis.</title>
        <authorList>
            <person name="Young N.D."/>
            <person name="Stroehlein A.J."/>
            <person name="Kinkar L."/>
            <person name="Wang T."/>
            <person name="Sohn W.M."/>
            <person name="Chang B.C.H."/>
            <person name="Kaur P."/>
            <person name="Weisz D."/>
            <person name="Dudchenko O."/>
            <person name="Aiden E.L."/>
            <person name="Korhonen P.K."/>
            <person name="Gasser R.B."/>
        </authorList>
    </citation>
    <scope>NUCLEOTIDE SEQUENCE [LARGE SCALE GENOMIC DNA]</scope>
    <source>
        <strain evidence="1">Cs-k2</strain>
    </source>
</reference>
<organism evidence="1 2">
    <name type="scientific">Clonorchis sinensis</name>
    <name type="common">Chinese liver fluke</name>
    <dbReference type="NCBI Taxonomy" id="79923"/>
    <lineage>
        <taxon>Eukaryota</taxon>
        <taxon>Metazoa</taxon>
        <taxon>Spiralia</taxon>
        <taxon>Lophotrochozoa</taxon>
        <taxon>Platyhelminthes</taxon>
        <taxon>Trematoda</taxon>
        <taxon>Digenea</taxon>
        <taxon>Opisthorchiida</taxon>
        <taxon>Opisthorchiata</taxon>
        <taxon>Opisthorchiidae</taxon>
        <taxon>Clonorchis</taxon>
    </lineage>
</organism>
<reference evidence="1 2" key="1">
    <citation type="journal article" date="2018" name="Biotechnol. Adv.">
        <title>Improved genomic resources and new bioinformatic workflow for the carcinogenic parasite Clonorchis sinensis: Biotechnological implications.</title>
        <authorList>
            <person name="Wang D."/>
            <person name="Korhonen P.K."/>
            <person name="Gasser R.B."/>
            <person name="Young N.D."/>
        </authorList>
    </citation>
    <scope>NUCLEOTIDE SEQUENCE [LARGE SCALE GENOMIC DNA]</scope>
    <source>
        <strain evidence="1">Cs-k2</strain>
    </source>
</reference>
<sequence>MCGLWPGILSERPHRDRRTITVLSQSLWLKSLTARQRCLAGNANSFPVLRNKSPHVPTLKLEDQETVFVRLLTGDQPERPHRDRRTITVLSQSLWLKSLTARQRCLAGNANSFPVLRNKSPHVPTLKLEDQETVFVRLLTGDQPGMRDYLGVAGTPLLKRCHDYCVVSCSAVI</sequence>
<comment type="caution">
    <text evidence="1">The sequence shown here is derived from an EMBL/GenBank/DDBJ whole genome shotgun (WGS) entry which is preliminary data.</text>
</comment>
<proteinExistence type="predicted"/>